<dbReference type="Pfam" id="PF00440">
    <property type="entry name" value="TetR_N"/>
    <property type="match status" value="1"/>
</dbReference>
<keyword evidence="7" id="KW-1185">Reference proteome</keyword>
<evidence type="ECO:0000313" key="7">
    <source>
        <dbReference type="Proteomes" id="UP001500067"/>
    </source>
</evidence>
<dbReference type="PROSITE" id="PS50977">
    <property type="entry name" value="HTH_TETR_2"/>
    <property type="match status" value="1"/>
</dbReference>
<keyword evidence="3" id="KW-0804">Transcription</keyword>
<dbReference type="Gene3D" id="1.10.357.10">
    <property type="entry name" value="Tetracycline Repressor, domain 2"/>
    <property type="match status" value="1"/>
</dbReference>
<dbReference type="PANTHER" id="PTHR47506">
    <property type="entry name" value="TRANSCRIPTIONAL REGULATORY PROTEIN"/>
    <property type="match status" value="1"/>
</dbReference>
<organism evidence="6 7">
    <name type="scientific">Nemorincola caseinilytica</name>
    <dbReference type="NCBI Taxonomy" id="2054315"/>
    <lineage>
        <taxon>Bacteria</taxon>
        <taxon>Pseudomonadati</taxon>
        <taxon>Bacteroidota</taxon>
        <taxon>Chitinophagia</taxon>
        <taxon>Chitinophagales</taxon>
        <taxon>Chitinophagaceae</taxon>
        <taxon>Nemorincola</taxon>
    </lineage>
</organism>
<gene>
    <name evidence="6" type="ORF">GCM10023093_13130</name>
</gene>
<reference evidence="7" key="1">
    <citation type="journal article" date="2019" name="Int. J. Syst. Evol. Microbiol.">
        <title>The Global Catalogue of Microorganisms (GCM) 10K type strain sequencing project: providing services to taxonomists for standard genome sequencing and annotation.</title>
        <authorList>
            <consortium name="The Broad Institute Genomics Platform"/>
            <consortium name="The Broad Institute Genome Sequencing Center for Infectious Disease"/>
            <person name="Wu L."/>
            <person name="Ma J."/>
        </authorList>
    </citation>
    <scope>NUCLEOTIDE SEQUENCE [LARGE SCALE GENOMIC DNA]</scope>
    <source>
        <strain evidence="7">JCM 32105</strain>
    </source>
</reference>
<feature type="domain" description="HTH tetR-type" evidence="5">
    <location>
        <begin position="1"/>
        <end position="61"/>
    </location>
</feature>
<keyword evidence="1" id="KW-0805">Transcription regulation</keyword>
<evidence type="ECO:0000256" key="1">
    <source>
        <dbReference type="ARBA" id="ARBA00023015"/>
    </source>
</evidence>
<comment type="caution">
    <text evidence="6">The sequence shown here is derived from an EMBL/GenBank/DDBJ whole genome shotgun (WGS) entry which is preliminary data.</text>
</comment>
<evidence type="ECO:0000256" key="4">
    <source>
        <dbReference type="PROSITE-ProRule" id="PRU00335"/>
    </source>
</evidence>
<dbReference type="EMBL" id="BAABFA010000009">
    <property type="protein sequence ID" value="GAA4463862.1"/>
    <property type="molecule type" value="Genomic_DNA"/>
</dbReference>
<dbReference type="Pfam" id="PF16925">
    <property type="entry name" value="TetR_C_13"/>
    <property type="match status" value="1"/>
</dbReference>
<dbReference type="InterPro" id="IPR036271">
    <property type="entry name" value="Tet_transcr_reg_TetR-rel_C_sf"/>
</dbReference>
<dbReference type="InterPro" id="IPR009057">
    <property type="entry name" value="Homeodomain-like_sf"/>
</dbReference>
<dbReference type="SUPFAM" id="SSF46689">
    <property type="entry name" value="Homeodomain-like"/>
    <property type="match status" value="1"/>
</dbReference>
<evidence type="ECO:0000259" key="5">
    <source>
        <dbReference type="PROSITE" id="PS50977"/>
    </source>
</evidence>
<dbReference type="RefSeq" id="WP_345080400.1">
    <property type="nucleotide sequence ID" value="NZ_BAABFA010000009.1"/>
</dbReference>
<evidence type="ECO:0000256" key="3">
    <source>
        <dbReference type="ARBA" id="ARBA00023163"/>
    </source>
</evidence>
<proteinExistence type="predicted"/>
<dbReference type="InterPro" id="IPR011075">
    <property type="entry name" value="TetR_C"/>
</dbReference>
<dbReference type="PANTHER" id="PTHR47506:SF1">
    <property type="entry name" value="HTH-TYPE TRANSCRIPTIONAL REGULATOR YJDC"/>
    <property type="match status" value="1"/>
</dbReference>
<evidence type="ECO:0000256" key="2">
    <source>
        <dbReference type="ARBA" id="ARBA00023125"/>
    </source>
</evidence>
<name>A0ABP8NA27_9BACT</name>
<keyword evidence="2 4" id="KW-0238">DNA-binding</keyword>
<accession>A0ABP8NA27</accession>
<dbReference type="SUPFAM" id="SSF48498">
    <property type="entry name" value="Tetracyclin repressor-like, C-terminal domain"/>
    <property type="match status" value="1"/>
</dbReference>
<dbReference type="InterPro" id="IPR001647">
    <property type="entry name" value="HTH_TetR"/>
</dbReference>
<protein>
    <submittedName>
        <fullName evidence="6">TetR/AcrR family transcriptional regulator</fullName>
    </submittedName>
</protein>
<sequence>MTTRDTIIAAADKYIREIGYNAFSYKDISNSVGIRTASIHYYFPAKSDLGVATIQYHMAQLEAIQQELANAAPLDRLLWFLQNYSRINAENKVCLVGALSTAFNTLDEPIQQELRLFAESVLNWITGILADGQREGTFHFGTAPRTKAMMVITNMLAIVQLARLTGAADIERVQKAIIEELTKQAI</sequence>
<evidence type="ECO:0000313" key="6">
    <source>
        <dbReference type="EMBL" id="GAA4463862.1"/>
    </source>
</evidence>
<feature type="DNA-binding region" description="H-T-H motif" evidence="4">
    <location>
        <begin position="24"/>
        <end position="43"/>
    </location>
</feature>
<dbReference type="Proteomes" id="UP001500067">
    <property type="component" value="Unassembled WGS sequence"/>
</dbReference>